<evidence type="ECO:0000256" key="2">
    <source>
        <dbReference type="ARBA" id="ARBA00022746"/>
    </source>
</evidence>
<keyword evidence="4" id="KW-1133">Transmembrane helix</keyword>
<evidence type="ECO:0000313" key="6">
    <source>
        <dbReference type="Proteomes" id="UP000600214"/>
    </source>
</evidence>
<evidence type="ECO:0000256" key="4">
    <source>
        <dbReference type="SAM" id="Phobius"/>
    </source>
</evidence>
<feature type="transmembrane region" description="Helical" evidence="4">
    <location>
        <begin position="55"/>
        <end position="72"/>
    </location>
</feature>
<evidence type="ECO:0000313" key="5">
    <source>
        <dbReference type="EMBL" id="GGH50107.1"/>
    </source>
</evidence>
<feature type="transmembrane region" description="Helical" evidence="4">
    <location>
        <begin position="78"/>
        <end position="96"/>
    </location>
</feature>
<keyword evidence="2" id="KW-0125">Carotenoid biosynthesis</keyword>
<reference evidence="6" key="1">
    <citation type="journal article" date="2019" name="Int. J. Syst. Evol. Microbiol.">
        <title>The Global Catalogue of Microorganisms (GCM) 10K type strain sequencing project: providing services to taxonomists for standard genome sequencing and annotation.</title>
        <authorList>
            <consortium name="The Broad Institute Genomics Platform"/>
            <consortium name="The Broad Institute Genome Sequencing Center for Infectious Disease"/>
            <person name="Wu L."/>
            <person name="Ma J."/>
        </authorList>
    </citation>
    <scope>NUCLEOTIDE SEQUENCE [LARGE SCALE GENOMIC DNA]</scope>
    <source>
        <strain evidence="6">CGMCC 1.15288</strain>
    </source>
</reference>
<evidence type="ECO:0000256" key="1">
    <source>
        <dbReference type="ARBA" id="ARBA00009324"/>
    </source>
</evidence>
<dbReference type="PANTHER" id="PTHR31899">
    <property type="entry name" value="BETA-CAROTENE 3-HYDROXYLASE 1, CHLOROPLASTIC"/>
    <property type="match status" value="1"/>
</dbReference>
<keyword evidence="3" id="KW-0560">Oxidoreductase</keyword>
<evidence type="ECO:0000256" key="3">
    <source>
        <dbReference type="ARBA" id="ARBA00023002"/>
    </source>
</evidence>
<keyword evidence="4" id="KW-0812">Transmembrane</keyword>
<keyword evidence="4" id="KW-0472">Membrane</keyword>
<dbReference type="PANTHER" id="PTHR31899:SF9">
    <property type="entry name" value="BETA-CAROTENE 3-HYDROXYLASE 1, CHLOROPLASTIC"/>
    <property type="match status" value="1"/>
</dbReference>
<protein>
    <submittedName>
        <fullName evidence="5">Beta-carotene hydroxylase</fullName>
    </submittedName>
</protein>
<accession>A0ABQ1Z5U4</accession>
<dbReference type="EMBL" id="BMIA01000004">
    <property type="protein sequence ID" value="GGH50107.1"/>
    <property type="molecule type" value="Genomic_DNA"/>
</dbReference>
<comment type="caution">
    <text evidence="5">The sequence shown here is derived from an EMBL/GenBank/DDBJ whole genome shotgun (WGS) entry which is preliminary data.</text>
</comment>
<sequence length="157" mass="18613">MLHWIPDVLITLAAFVAMECVAWLAHKYLMHGLLWSLHHDHHQRDDSDFFEKNDYFFVIFATPGITCLWLGLDAGFNYLFWIGLGITIYGFTYFLVHDVFIHQRFKIFRNSESIYLKAIRRAHKMHHKHLGKHGGECFGMLWVPLRYFREAQKATAK</sequence>
<feature type="transmembrane region" description="Helical" evidence="4">
    <location>
        <begin position="12"/>
        <end position="34"/>
    </location>
</feature>
<gene>
    <name evidence="5" type="primary">crtZ</name>
    <name evidence="5" type="ORF">GCM10007423_52590</name>
</gene>
<dbReference type="InterPro" id="IPR045019">
    <property type="entry name" value="BETA-OHASE-like"/>
</dbReference>
<dbReference type="RefSeq" id="WP_188938099.1">
    <property type="nucleotide sequence ID" value="NZ_BMIA01000004.1"/>
</dbReference>
<comment type="similarity">
    <text evidence="1">Belongs to the sterol desaturase family.</text>
</comment>
<organism evidence="5 6">
    <name type="scientific">Dyadobacter endophyticus</name>
    <dbReference type="NCBI Taxonomy" id="1749036"/>
    <lineage>
        <taxon>Bacteria</taxon>
        <taxon>Pseudomonadati</taxon>
        <taxon>Bacteroidota</taxon>
        <taxon>Cytophagia</taxon>
        <taxon>Cytophagales</taxon>
        <taxon>Spirosomataceae</taxon>
        <taxon>Dyadobacter</taxon>
    </lineage>
</organism>
<proteinExistence type="inferred from homology"/>
<dbReference type="Proteomes" id="UP000600214">
    <property type="component" value="Unassembled WGS sequence"/>
</dbReference>
<name>A0ABQ1Z5U4_9BACT</name>
<keyword evidence="6" id="KW-1185">Reference proteome</keyword>